<dbReference type="RefSeq" id="WP_275780133.1">
    <property type="nucleotide sequence ID" value="NZ_BAABDE010000016.1"/>
</dbReference>
<gene>
    <name evidence="4" type="primary">dapA_2</name>
    <name evidence="4" type="ORF">GCM10022403_034720</name>
</gene>
<evidence type="ECO:0000313" key="4">
    <source>
        <dbReference type="EMBL" id="GAA3797916.1"/>
    </source>
</evidence>
<reference evidence="5" key="1">
    <citation type="journal article" date="2019" name="Int. J. Syst. Evol. Microbiol.">
        <title>The Global Catalogue of Microorganisms (GCM) 10K type strain sequencing project: providing services to taxonomists for standard genome sequencing and annotation.</title>
        <authorList>
            <consortium name="The Broad Institute Genomics Platform"/>
            <consortium name="The Broad Institute Genome Sequencing Center for Infectious Disease"/>
            <person name="Wu L."/>
            <person name="Ma J."/>
        </authorList>
    </citation>
    <scope>NUCLEOTIDE SEQUENCE [LARGE SCALE GENOMIC DNA]</scope>
    <source>
        <strain evidence="5">JCM 17138</strain>
    </source>
</reference>
<proteinExistence type="inferred from homology"/>
<dbReference type="InterPro" id="IPR013785">
    <property type="entry name" value="Aldolase_TIM"/>
</dbReference>
<dbReference type="PIRSF" id="PIRSF001365">
    <property type="entry name" value="DHDPS"/>
    <property type="match status" value="1"/>
</dbReference>
<protein>
    <submittedName>
        <fullName evidence="4">4-hydroxy-tetrahydrodipicolinate synthase</fullName>
    </submittedName>
</protein>
<comment type="similarity">
    <text evidence="1 3">Belongs to the DapA family.</text>
</comment>
<accession>A0ABP7HKQ7</accession>
<dbReference type="Proteomes" id="UP001501009">
    <property type="component" value="Unassembled WGS sequence"/>
</dbReference>
<comment type="caution">
    <text evidence="4">The sequence shown here is derived from an EMBL/GenBank/DDBJ whole genome shotgun (WGS) entry which is preliminary data.</text>
</comment>
<organism evidence="4 5">
    <name type="scientific">Streptomyces coacervatus</name>
    <dbReference type="NCBI Taxonomy" id="647381"/>
    <lineage>
        <taxon>Bacteria</taxon>
        <taxon>Bacillati</taxon>
        <taxon>Actinomycetota</taxon>
        <taxon>Actinomycetes</taxon>
        <taxon>Kitasatosporales</taxon>
        <taxon>Streptomycetaceae</taxon>
        <taxon>Streptomyces</taxon>
    </lineage>
</organism>
<dbReference type="EMBL" id="BAABDE010000016">
    <property type="protein sequence ID" value="GAA3797916.1"/>
    <property type="molecule type" value="Genomic_DNA"/>
</dbReference>
<dbReference type="PANTHER" id="PTHR12128:SF66">
    <property type="entry name" value="4-HYDROXY-2-OXOGLUTARATE ALDOLASE, MITOCHONDRIAL"/>
    <property type="match status" value="1"/>
</dbReference>
<keyword evidence="5" id="KW-1185">Reference proteome</keyword>
<dbReference type="CDD" id="cd00408">
    <property type="entry name" value="DHDPS-like"/>
    <property type="match status" value="1"/>
</dbReference>
<sequence>MELSMSGANTLLVTPFDADWELDLPSLTSLTEYVLAGGVHGVIALGSAGEFFALSTQERVQVMKHVVQTVDGRVPVTVGIGADSTANAIELGLQAQAAGADCVLVVPPMYFDQSPEAQVIHFTAILNALDIPAMLYDGAGGVSITPDTIARVAAQAPNAQYVKVATPDPQRSAEILKAAPTVTPFAGDDMLLLAALRNGALGSATAIGNLEPKTLSDLHTAHLEGDLKRATALYAQLAPAIMATSAPKVEFIVRIKAILAAAGVIATDRVRSPLHGLDQEARDELLAVVRSVAA</sequence>
<dbReference type="PRINTS" id="PR00146">
    <property type="entry name" value="DHPICSNTHASE"/>
</dbReference>
<evidence type="ECO:0000313" key="5">
    <source>
        <dbReference type="Proteomes" id="UP001501009"/>
    </source>
</evidence>
<dbReference type="Pfam" id="PF00701">
    <property type="entry name" value="DHDPS"/>
    <property type="match status" value="1"/>
</dbReference>
<evidence type="ECO:0000256" key="3">
    <source>
        <dbReference type="PIRNR" id="PIRNR001365"/>
    </source>
</evidence>
<keyword evidence="2 3" id="KW-0456">Lyase</keyword>
<evidence type="ECO:0000256" key="2">
    <source>
        <dbReference type="ARBA" id="ARBA00023239"/>
    </source>
</evidence>
<evidence type="ECO:0000256" key="1">
    <source>
        <dbReference type="ARBA" id="ARBA00007592"/>
    </source>
</evidence>
<dbReference type="PANTHER" id="PTHR12128">
    <property type="entry name" value="DIHYDRODIPICOLINATE SYNTHASE"/>
    <property type="match status" value="1"/>
</dbReference>
<dbReference type="InterPro" id="IPR002220">
    <property type="entry name" value="DapA-like"/>
</dbReference>
<dbReference type="Gene3D" id="3.20.20.70">
    <property type="entry name" value="Aldolase class I"/>
    <property type="match status" value="1"/>
</dbReference>
<dbReference type="SMART" id="SM01130">
    <property type="entry name" value="DHDPS"/>
    <property type="match status" value="1"/>
</dbReference>
<dbReference type="SUPFAM" id="SSF51569">
    <property type="entry name" value="Aldolase"/>
    <property type="match status" value="1"/>
</dbReference>
<name>A0ABP7HKQ7_9ACTN</name>